<feature type="compositionally biased region" description="Polar residues" evidence="3">
    <location>
        <begin position="273"/>
        <end position="285"/>
    </location>
</feature>
<dbReference type="GO" id="GO:0035861">
    <property type="term" value="C:site of double-strand break"/>
    <property type="evidence" value="ECO:0007669"/>
    <property type="project" value="TreeGrafter"/>
</dbReference>
<dbReference type="STRING" id="45286.A0A109V0I2"/>
<dbReference type="GO" id="GO:0031573">
    <property type="term" value="P:mitotic intra-S DNA damage checkpoint signaling"/>
    <property type="evidence" value="ECO:0007669"/>
    <property type="project" value="TreeGrafter"/>
</dbReference>
<dbReference type="GO" id="GO:0030896">
    <property type="term" value="C:checkpoint clamp complex"/>
    <property type="evidence" value="ECO:0007669"/>
    <property type="project" value="InterPro"/>
</dbReference>
<comment type="subcellular location">
    <subcellularLocation>
        <location evidence="1">Nucleus</location>
    </subcellularLocation>
</comment>
<keyword evidence="2" id="KW-0539">Nucleus</keyword>
<dbReference type="GeneID" id="28726254"/>
<dbReference type="EMBL" id="CP014248">
    <property type="protein sequence ID" value="AMD22888.1"/>
    <property type="molecule type" value="Genomic_DNA"/>
</dbReference>
<dbReference type="GO" id="GO:0033314">
    <property type="term" value="P:mitotic DNA replication checkpoint signaling"/>
    <property type="evidence" value="ECO:0007669"/>
    <property type="project" value="TreeGrafter"/>
</dbReference>
<reference evidence="4 5" key="1">
    <citation type="submission" date="2016-01" db="EMBL/GenBank/DDBJ databases">
        <title>Genome sequence of the yeast Holleya sinecauda.</title>
        <authorList>
            <person name="Dietrich F.S."/>
        </authorList>
    </citation>
    <scope>NUCLEOTIDE SEQUENCE [LARGE SCALE GENOMIC DNA]</scope>
    <source>
        <strain evidence="4 5">ATCC 58844</strain>
    </source>
</reference>
<keyword evidence="5" id="KW-1185">Reference proteome</keyword>
<proteinExistence type="predicted"/>
<dbReference type="GO" id="GO:0000723">
    <property type="term" value="P:telomere maintenance"/>
    <property type="evidence" value="ECO:0007669"/>
    <property type="project" value="TreeGrafter"/>
</dbReference>
<protein>
    <submittedName>
        <fullName evidence="4">HHR119Cp</fullName>
    </submittedName>
</protein>
<gene>
    <name evidence="4" type="ORF">AW171_hschr84948</name>
</gene>
<feature type="region of interest" description="Disordered" evidence="3">
    <location>
        <begin position="262"/>
        <end position="292"/>
    </location>
</feature>
<evidence type="ECO:0000313" key="5">
    <source>
        <dbReference type="Proteomes" id="UP000243052"/>
    </source>
</evidence>
<dbReference type="GO" id="GO:0044778">
    <property type="term" value="P:meiotic DNA integrity checkpoint signaling"/>
    <property type="evidence" value="ECO:0007669"/>
    <property type="project" value="TreeGrafter"/>
</dbReference>
<evidence type="ECO:0000256" key="3">
    <source>
        <dbReference type="SAM" id="MobiDB-lite"/>
    </source>
</evidence>
<organism evidence="4 5">
    <name type="scientific">Eremothecium sinecaudum</name>
    <dbReference type="NCBI Taxonomy" id="45286"/>
    <lineage>
        <taxon>Eukaryota</taxon>
        <taxon>Fungi</taxon>
        <taxon>Dikarya</taxon>
        <taxon>Ascomycota</taxon>
        <taxon>Saccharomycotina</taxon>
        <taxon>Saccharomycetes</taxon>
        <taxon>Saccharomycetales</taxon>
        <taxon>Saccharomycetaceae</taxon>
        <taxon>Eremothecium</taxon>
    </lineage>
</organism>
<dbReference type="RefSeq" id="XP_017989884.1">
    <property type="nucleotide sequence ID" value="XM_018134395.1"/>
</dbReference>
<dbReference type="GO" id="GO:0000724">
    <property type="term" value="P:double-strand break repair via homologous recombination"/>
    <property type="evidence" value="ECO:0007669"/>
    <property type="project" value="TreeGrafter"/>
</dbReference>
<dbReference type="PANTHER" id="PTHR12900:SF0">
    <property type="entry name" value="CHECKPOINT PROTEIN"/>
    <property type="match status" value="1"/>
</dbReference>
<evidence type="ECO:0000256" key="1">
    <source>
        <dbReference type="ARBA" id="ARBA00004123"/>
    </source>
</evidence>
<evidence type="ECO:0000256" key="2">
    <source>
        <dbReference type="ARBA" id="ARBA00023242"/>
    </source>
</evidence>
<accession>A0A109V0I2</accession>
<dbReference type="Proteomes" id="UP000243052">
    <property type="component" value="Chromosome viii"/>
</dbReference>
<name>A0A109V0I2_9SACH</name>
<dbReference type="Pfam" id="PF04005">
    <property type="entry name" value="Hus1"/>
    <property type="match status" value="1"/>
</dbReference>
<dbReference type="AlphaFoldDB" id="A0A109V0I2"/>
<evidence type="ECO:0000313" key="4">
    <source>
        <dbReference type="EMBL" id="AMD22888.1"/>
    </source>
</evidence>
<dbReference type="GO" id="GO:0006289">
    <property type="term" value="P:nucleotide-excision repair"/>
    <property type="evidence" value="ECO:0007669"/>
    <property type="project" value="TreeGrafter"/>
</dbReference>
<dbReference type="PANTHER" id="PTHR12900">
    <property type="entry name" value="MITOTIC AND DNA DAMAGE CHECKPOINT PROTEIN HUS1"/>
    <property type="match status" value="1"/>
</dbReference>
<dbReference type="Gene3D" id="3.70.10.10">
    <property type="match status" value="1"/>
</dbReference>
<dbReference type="OrthoDB" id="419537at2759"/>
<sequence>MKLKLVVNSSNEDYKLFKTTIMTMAQLRKTAILRFTTDRLIVVSTPKTVSSGAVLSGDQGQLWCTIPKDVFSLYNVTSIREENTIAMECQCDSLMNVLKRYDRCTHGDLTIKLQSMPEWNQNHPNNLTVNDGNNSGSQGNPICALGCTFNEYLGLEDNSKTVWHSFKVGVRLLYKTQDSKIQEPTVNYNKLLMFRLPPVSGEYGAKFSEFIKRLDRYATLNHILLHGESNEGAQYEGQLRLLVHELSWKLDIQWRGPLETITQGNEEQREQPNEQSLQNTTSRKNSMAAHGNSMQIEDSELDLEPDQISLSRIETPAPSEKTDRLNRVFIKAKDWKVCSRLYDSFEEVVLAISHDESCVLHCSLDRGLEDDQSQRPKERGQIIYYMARSKLL</sequence>
<dbReference type="InterPro" id="IPR007150">
    <property type="entry name" value="HUS1/Mec3"/>
</dbReference>